<sequence>MHKATSEDTRWATKALMRLFAAFTGLIAMCLFSAAISYENANFENTMGNGDWPDGLALAPIILSLLFNPVAFVMHLMFRKSRPIHPAVRMTLDLLVWILAAPAIVVCIGSGVFWLWTPATPSADGTVDCFNIMNAFSQECSPIAYTIGKLQIAGIVFLCILFVCHLTLFIYATIDMRNRMLANRSQSSEEFDMSHAKDVEAQSQSS</sequence>
<gene>
    <name evidence="2" type="ORF">GOMPHAMPRED_000100</name>
</gene>
<dbReference type="AlphaFoldDB" id="A0A8H3I4M7"/>
<feature type="transmembrane region" description="Helical" evidence="1">
    <location>
        <begin position="152"/>
        <end position="174"/>
    </location>
</feature>
<feature type="transmembrane region" description="Helical" evidence="1">
    <location>
        <begin position="20"/>
        <end position="38"/>
    </location>
</feature>
<accession>A0A8H3I4M7</accession>
<organism evidence="2 3">
    <name type="scientific">Gomphillus americanus</name>
    <dbReference type="NCBI Taxonomy" id="1940652"/>
    <lineage>
        <taxon>Eukaryota</taxon>
        <taxon>Fungi</taxon>
        <taxon>Dikarya</taxon>
        <taxon>Ascomycota</taxon>
        <taxon>Pezizomycotina</taxon>
        <taxon>Lecanoromycetes</taxon>
        <taxon>OSLEUM clade</taxon>
        <taxon>Ostropomycetidae</taxon>
        <taxon>Ostropales</taxon>
        <taxon>Graphidaceae</taxon>
        <taxon>Gomphilloideae</taxon>
        <taxon>Gomphillus</taxon>
    </lineage>
</organism>
<feature type="transmembrane region" description="Helical" evidence="1">
    <location>
        <begin position="58"/>
        <end position="78"/>
    </location>
</feature>
<dbReference type="OrthoDB" id="5279542at2759"/>
<keyword evidence="1" id="KW-0472">Membrane</keyword>
<dbReference type="Proteomes" id="UP000664169">
    <property type="component" value="Unassembled WGS sequence"/>
</dbReference>
<protein>
    <submittedName>
        <fullName evidence="2">Uncharacterized protein</fullName>
    </submittedName>
</protein>
<evidence type="ECO:0000256" key="1">
    <source>
        <dbReference type="SAM" id="Phobius"/>
    </source>
</evidence>
<dbReference type="EMBL" id="CAJPDQ010000001">
    <property type="protein sequence ID" value="CAF9903125.1"/>
    <property type="molecule type" value="Genomic_DNA"/>
</dbReference>
<feature type="transmembrane region" description="Helical" evidence="1">
    <location>
        <begin position="90"/>
        <end position="116"/>
    </location>
</feature>
<keyword evidence="1" id="KW-0812">Transmembrane</keyword>
<name>A0A8H3I4M7_9LECA</name>
<keyword evidence="3" id="KW-1185">Reference proteome</keyword>
<reference evidence="2" key="1">
    <citation type="submission" date="2021-03" db="EMBL/GenBank/DDBJ databases">
        <authorList>
            <person name="Tagirdzhanova G."/>
        </authorList>
    </citation>
    <scope>NUCLEOTIDE SEQUENCE</scope>
</reference>
<keyword evidence="1" id="KW-1133">Transmembrane helix</keyword>
<evidence type="ECO:0000313" key="2">
    <source>
        <dbReference type="EMBL" id="CAF9903125.1"/>
    </source>
</evidence>
<proteinExistence type="predicted"/>
<comment type="caution">
    <text evidence="2">The sequence shown here is derived from an EMBL/GenBank/DDBJ whole genome shotgun (WGS) entry which is preliminary data.</text>
</comment>
<evidence type="ECO:0000313" key="3">
    <source>
        <dbReference type="Proteomes" id="UP000664169"/>
    </source>
</evidence>